<evidence type="ECO:0000313" key="4">
    <source>
        <dbReference type="Proteomes" id="UP000247702"/>
    </source>
</evidence>
<evidence type="ECO:0000256" key="1">
    <source>
        <dbReference type="SAM" id="MobiDB-lite"/>
    </source>
</evidence>
<comment type="caution">
    <text evidence="3">The sequence shown here is derived from an EMBL/GenBank/DDBJ whole genome shotgun (WGS) entry which is preliminary data.</text>
</comment>
<dbReference type="Pfam" id="PF07714">
    <property type="entry name" value="PK_Tyr_Ser-Thr"/>
    <property type="match status" value="1"/>
</dbReference>
<dbReference type="InterPro" id="IPR011009">
    <property type="entry name" value="Kinase-like_dom_sf"/>
</dbReference>
<dbReference type="InterPro" id="IPR051681">
    <property type="entry name" value="Ser/Thr_Kinases-Pseudokinases"/>
</dbReference>
<protein>
    <recommendedName>
        <fullName evidence="2">Protein kinase domain-containing protein</fullName>
    </recommendedName>
</protein>
<keyword evidence="4" id="KW-1185">Reference proteome</keyword>
<dbReference type="PANTHER" id="PTHR44329:SF6">
    <property type="entry name" value="RECEPTOR-INTERACTING SERINE_THREONINE-PROTEIN KINASE 1"/>
    <property type="match status" value="1"/>
</dbReference>
<dbReference type="SUPFAM" id="SSF56112">
    <property type="entry name" value="Protein kinase-like (PK-like)"/>
    <property type="match status" value="2"/>
</dbReference>
<organism evidence="3 4">
    <name type="scientific">Rhizophagus clarus</name>
    <dbReference type="NCBI Taxonomy" id="94130"/>
    <lineage>
        <taxon>Eukaryota</taxon>
        <taxon>Fungi</taxon>
        <taxon>Fungi incertae sedis</taxon>
        <taxon>Mucoromycota</taxon>
        <taxon>Glomeromycotina</taxon>
        <taxon>Glomeromycetes</taxon>
        <taxon>Glomerales</taxon>
        <taxon>Glomeraceae</taxon>
        <taxon>Rhizophagus</taxon>
    </lineage>
</organism>
<accession>A0A2Z6RLF0</accession>
<feature type="domain" description="Protein kinase" evidence="2">
    <location>
        <begin position="577"/>
        <end position="849"/>
    </location>
</feature>
<dbReference type="AlphaFoldDB" id="A0A2Z6RLF0"/>
<proteinExistence type="predicted"/>
<dbReference type="EMBL" id="BEXD01003871">
    <property type="protein sequence ID" value="GBC03164.1"/>
    <property type="molecule type" value="Genomic_DNA"/>
</dbReference>
<dbReference type="Gene3D" id="1.10.510.10">
    <property type="entry name" value="Transferase(Phosphotransferase) domain 1"/>
    <property type="match status" value="2"/>
</dbReference>
<dbReference type="Proteomes" id="UP000247702">
    <property type="component" value="Unassembled WGS sequence"/>
</dbReference>
<evidence type="ECO:0000259" key="2">
    <source>
        <dbReference type="PROSITE" id="PS50011"/>
    </source>
</evidence>
<feature type="compositionally biased region" description="Low complexity" evidence="1">
    <location>
        <begin position="883"/>
        <end position="896"/>
    </location>
</feature>
<dbReference type="GO" id="GO:0004674">
    <property type="term" value="F:protein serine/threonine kinase activity"/>
    <property type="evidence" value="ECO:0007669"/>
    <property type="project" value="TreeGrafter"/>
</dbReference>
<sequence length="918" mass="107902">MSSSKNYDRKCKKCDEQYANDLNAEYEWCKQCQTKCLEEFTSGNEKIDDLIQEMRSKVKDPNDILFGWISYDQFDDIEEIGNDNSSTIYSAIWRDGPLYYSYFNKELIRVSNKRVALKRLHNKSQNVINKFLNEVKTYSTNFLNDALKIYGISQYPHTKDYIMVLHNEYFEKCCNKCGKLYTNTEYKWCNSCHINYLKENFTNSISGNEEIDDYISGNEETDDYISIYDKIDNYIQEMQLKINNPCTLVFEWIPYDQFNDINEIGKGGFATIYLAIWNDGPLHYEYMVGWTREPNKKVTLKCLDNINEFLNEVKTYSIDYYDNNSKIYGISQNPNTKDYIMVLQNEYCEKCVKCGIKYVDTLYNWCNLCQINDLKNNFSNWTSKDEILDNFIQEIQLNINNLSDITFEWIPFNQFNDIKEVSKNDFFTIHLAIWKDGPLSYSYVKKGLTRLSDKEVVLKSYYNSQVINNEFLDEIKKYSNNYLNNVIKIYGITKNPDTENYIMVFPSGQCEKCGKQYIDDLNAKYEWCKPCQRNFFKENFTKWTSGNENINNLIRETQLKIHNPNDIVFEWIPYNQFNNIKEIGTGGVSMVFSAVWKDGPLYYNYGWSRKFNKKVALKRYYKSEDSINTLLNEIKAHFVINSRFFINLYGISQDLVTKDYIMVLDYAEYGNLANWVKKNYEKFSWSQKLKVLLYIIQGLKEIHQKQMIHCCFNTGTILVSENKLNDFNVFISGMGLCKEVGNVNNRTEEIYGVTSYLAPEVLNERYYTQAADIYSFGMIMYFVATGKQPFDDDQIYGGLLVLRVCNGIRPEINEPEAPKCYIDLMIKCWDQNPDNRPNANKIEELINLFNSPEKSEEIKNQFEKAEEYRKLNLEKSTQTIDASPTPSLSSLPSLPTEYDSDDSMKIDFTQLKLSDKED</sequence>
<dbReference type="GO" id="GO:0005524">
    <property type="term" value="F:ATP binding"/>
    <property type="evidence" value="ECO:0007669"/>
    <property type="project" value="InterPro"/>
</dbReference>
<name>A0A2Z6RLF0_9GLOM</name>
<dbReference type="PANTHER" id="PTHR44329">
    <property type="entry name" value="SERINE/THREONINE-PROTEIN KINASE TNNI3K-RELATED"/>
    <property type="match status" value="1"/>
</dbReference>
<evidence type="ECO:0000313" key="3">
    <source>
        <dbReference type="EMBL" id="GBC03164.1"/>
    </source>
</evidence>
<gene>
    <name evidence="3" type="ORF">RclHR1_00500012</name>
</gene>
<reference evidence="3 4" key="1">
    <citation type="submission" date="2017-11" db="EMBL/GenBank/DDBJ databases">
        <title>The genome of Rhizophagus clarus HR1 reveals common genetic basis of auxotrophy among arbuscular mycorrhizal fungi.</title>
        <authorList>
            <person name="Kobayashi Y."/>
        </authorList>
    </citation>
    <scope>NUCLEOTIDE SEQUENCE [LARGE SCALE GENOMIC DNA]</scope>
    <source>
        <strain evidence="3 4">HR1</strain>
    </source>
</reference>
<dbReference type="PROSITE" id="PS50011">
    <property type="entry name" value="PROTEIN_KINASE_DOM"/>
    <property type="match status" value="1"/>
</dbReference>
<feature type="region of interest" description="Disordered" evidence="1">
    <location>
        <begin position="875"/>
        <end position="902"/>
    </location>
</feature>
<dbReference type="InterPro" id="IPR000719">
    <property type="entry name" value="Prot_kinase_dom"/>
</dbReference>
<dbReference type="InterPro" id="IPR001245">
    <property type="entry name" value="Ser-Thr/Tyr_kinase_cat_dom"/>
</dbReference>